<name>A0A0J8RD20_COCIT</name>
<organism evidence="1 2">
    <name type="scientific">Coccidioides immitis H538.4</name>
    <dbReference type="NCBI Taxonomy" id="396776"/>
    <lineage>
        <taxon>Eukaryota</taxon>
        <taxon>Fungi</taxon>
        <taxon>Dikarya</taxon>
        <taxon>Ascomycota</taxon>
        <taxon>Pezizomycotina</taxon>
        <taxon>Eurotiomycetes</taxon>
        <taxon>Eurotiomycetidae</taxon>
        <taxon>Onygenales</taxon>
        <taxon>Onygenaceae</taxon>
        <taxon>Coccidioides</taxon>
    </lineage>
</organism>
<dbReference type="AlphaFoldDB" id="A0A0J8RD20"/>
<proteinExistence type="predicted"/>
<gene>
    <name evidence="1" type="ORF">CIHG_00872</name>
</gene>
<protein>
    <submittedName>
        <fullName evidence="1">Uncharacterized protein</fullName>
    </submittedName>
</protein>
<dbReference type="VEuPathDB" id="FungiDB:CIHG_00872"/>
<sequence length="112" mass="12544">MRAMARRGANKRRICVSIFAHFALLPGRPSDWRPRFTRLISPNKVQVLTQRQPGSLGSKQIKFFPHTSQIPICFNVPSSYHPPTISRFLLPTASLAPCQTLACQGPGYILRA</sequence>
<reference evidence="2" key="1">
    <citation type="journal article" date="2010" name="Genome Res.">
        <title>Population genomic sequencing of Coccidioides fungi reveals recent hybridization and transposon control.</title>
        <authorList>
            <person name="Neafsey D.E."/>
            <person name="Barker B.M."/>
            <person name="Sharpton T.J."/>
            <person name="Stajich J.E."/>
            <person name="Park D.J."/>
            <person name="Whiston E."/>
            <person name="Hung C.-Y."/>
            <person name="McMahan C."/>
            <person name="White J."/>
            <person name="Sykes S."/>
            <person name="Heiman D."/>
            <person name="Young S."/>
            <person name="Zeng Q."/>
            <person name="Abouelleil A."/>
            <person name="Aftuck L."/>
            <person name="Bessette D."/>
            <person name="Brown A."/>
            <person name="FitzGerald M."/>
            <person name="Lui A."/>
            <person name="Macdonald J.P."/>
            <person name="Priest M."/>
            <person name="Orbach M.J."/>
            <person name="Galgiani J.N."/>
            <person name="Kirkland T.N."/>
            <person name="Cole G.T."/>
            <person name="Birren B.W."/>
            <person name="Henn M.R."/>
            <person name="Taylor J.W."/>
            <person name="Rounsley S.D."/>
        </authorList>
    </citation>
    <scope>NUCLEOTIDE SEQUENCE [LARGE SCALE GENOMIC DNA]</scope>
    <source>
        <strain evidence="2">H538.4</strain>
    </source>
</reference>
<dbReference type="EMBL" id="DS016982">
    <property type="protein sequence ID" value="KMU83090.1"/>
    <property type="molecule type" value="Genomic_DNA"/>
</dbReference>
<evidence type="ECO:0000313" key="1">
    <source>
        <dbReference type="EMBL" id="KMU83090.1"/>
    </source>
</evidence>
<evidence type="ECO:0000313" key="2">
    <source>
        <dbReference type="Proteomes" id="UP000054563"/>
    </source>
</evidence>
<dbReference type="Proteomes" id="UP000054563">
    <property type="component" value="Unassembled WGS sequence"/>
</dbReference>
<accession>A0A0J8RD20</accession>